<dbReference type="GO" id="GO:0016460">
    <property type="term" value="C:myosin II complex"/>
    <property type="evidence" value="ECO:0007669"/>
    <property type="project" value="TreeGrafter"/>
</dbReference>
<protein>
    <submittedName>
        <fullName evidence="3">Uncharacterized protein</fullName>
    </submittedName>
</protein>
<reference evidence="3" key="1">
    <citation type="submission" date="2016-01" db="EMBL/GenBank/DDBJ databases">
        <title>Reference transcriptome for the parasite Schistocephalus solidus: insights into the molecular evolution of parasitism.</title>
        <authorList>
            <person name="Hebert F.O."/>
            <person name="Grambauer S."/>
            <person name="Barber I."/>
            <person name="Landry C.R."/>
            <person name="Aubin-Horth N."/>
        </authorList>
    </citation>
    <scope>NUCLEOTIDE SEQUENCE</scope>
</reference>
<dbReference type="PROSITE" id="PS50096">
    <property type="entry name" value="IQ"/>
    <property type="match status" value="1"/>
</dbReference>
<dbReference type="GO" id="GO:0051015">
    <property type="term" value="F:actin filament binding"/>
    <property type="evidence" value="ECO:0007669"/>
    <property type="project" value="TreeGrafter"/>
</dbReference>
<feature type="compositionally biased region" description="Polar residues" evidence="2">
    <location>
        <begin position="1067"/>
        <end position="1089"/>
    </location>
</feature>
<dbReference type="AlphaFoldDB" id="A0A0X3Q578"/>
<dbReference type="GO" id="GO:0000146">
    <property type="term" value="F:microfilament motor activity"/>
    <property type="evidence" value="ECO:0007669"/>
    <property type="project" value="TreeGrafter"/>
</dbReference>
<dbReference type="EMBL" id="GEEE01003862">
    <property type="protein sequence ID" value="JAP59363.1"/>
    <property type="molecule type" value="Transcribed_RNA"/>
</dbReference>
<accession>A0A0X3Q578</accession>
<organism evidence="3">
    <name type="scientific">Schistocephalus solidus</name>
    <name type="common">Tapeworm</name>
    <dbReference type="NCBI Taxonomy" id="70667"/>
    <lineage>
        <taxon>Eukaryota</taxon>
        <taxon>Metazoa</taxon>
        <taxon>Spiralia</taxon>
        <taxon>Lophotrochozoa</taxon>
        <taxon>Platyhelminthes</taxon>
        <taxon>Cestoda</taxon>
        <taxon>Eucestoda</taxon>
        <taxon>Diphyllobothriidea</taxon>
        <taxon>Diphyllobothriidae</taxon>
        <taxon>Schistocephalus</taxon>
    </lineage>
</organism>
<gene>
    <name evidence="3" type="ORF">TR96198</name>
</gene>
<dbReference type="Gene3D" id="4.10.270.10">
    <property type="entry name" value="Myosin, subunit A"/>
    <property type="match status" value="1"/>
</dbReference>
<feature type="region of interest" description="Disordered" evidence="2">
    <location>
        <begin position="1016"/>
        <end position="1124"/>
    </location>
</feature>
<proteinExistence type="predicted"/>
<keyword evidence="1" id="KW-0175">Coiled coil</keyword>
<dbReference type="PANTHER" id="PTHR45615">
    <property type="entry name" value="MYOSIN HEAVY CHAIN, NON-MUSCLE"/>
    <property type="match status" value="1"/>
</dbReference>
<evidence type="ECO:0000256" key="1">
    <source>
        <dbReference type="SAM" id="Coils"/>
    </source>
</evidence>
<dbReference type="GO" id="GO:0005737">
    <property type="term" value="C:cytoplasm"/>
    <property type="evidence" value="ECO:0007669"/>
    <property type="project" value="TreeGrafter"/>
</dbReference>
<name>A0A0X3Q578_SCHSO</name>
<feature type="coiled-coil region" evidence="1">
    <location>
        <begin position="618"/>
        <end position="1008"/>
    </location>
</feature>
<feature type="coiled-coil region" evidence="1">
    <location>
        <begin position="277"/>
        <end position="304"/>
    </location>
</feature>
<evidence type="ECO:0000256" key="2">
    <source>
        <dbReference type="SAM" id="MobiDB-lite"/>
    </source>
</evidence>
<dbReference type="PANTHER" id="PTHR45615:SF40">
    <property type="entry name" value="MYOSIN HEAVY CHAIN, NON-MUSCLE"/>
    <property type="match status" value="1"/>
</dbReference>
<sequence>MEPARPSTRTQIYFYTSGVRAPELPTLFYTTMQPNRSREDIGQRSDLYTCPPTSEFSTYANMPGSEGRDGMYYMEGPMTGQSMMASSYPADLTGTSNSNLSGISADSQQRHHRTSRIEEPSGYWILPHTKHHKSPSHSSSTPTRYVTPGGRYLHRKPKKHTAGVQFKGAEYTVYSTLPTGGVMQGSDELQQYSTFTSKIDPKISVTFHYNPADDLESVFGNDLLVRMQAQCRGYLAKLEKRRKLKEDDAVRCIQRNAAAYFDPWIRLILALKPHLKRHRLEDEIIQLKSELERYKAMVKVLRYENVAYQDKISRLLQLLDQMHPGGVSGDLVNRLIKELSMAVSDHQKQWNAMVSGLPQEAYGSGRQLSRSGSGVGTGDPLLDSSYQQAKDNAEFYRNQLEMLREEVDDQNARTSQHYEEKIGTLSERVEHLQNLLTQENFRVERLNGELEMANSQLHEAHMKEANLENMINELKVALKRKPTFSISDYPQTPGSADMPLIKANLVENQQSAVPPILLNGESNDEVTQAEQSAQALLDSIKNYFLMNQEAYDAIKNTPLASGGQLDIFTNRQQDHYASGGITPEGSNTFFSQPNVRKYLTTPDQSMNSIFNSQLHVENFNVSKLSEELEARIEALQQQLEEETGYREDLELESQEMRNRIANLTRQLRRQRDEHEEEMLEKDQAHLKKVRELTESVDDLGKEKAALEKRCTDLQIKLDELRQAPELSEEEEVTDELRDTHARVVAENKRYLKELEHLREEFDQYKVENNLDEVTKQMAEKDLKISELEVAQHHAKSDIEILNVRLQNANSLLEENEQRLRVVTKERQNLVHRIAQLETERDAAVREAAAASGRAGAERETAAARQRDLDNVKEERDLLRREILEVKISLTESTTKAQAEKMGLEKRLAELEATAAKRENDLKLEVERLRDQVENLQQELSETQKLESTAKTDNRHLKRQITDLQDSLDTYVRKVGDLERRSSDLYAELDRAKASLTAARETATLLRERQTRANEDCSMMLGDDVQISDDESSSAYDGYSRTAVDNFNSNQTLERHRNRHNMRSSSRGTPYSSNRSLSRSQYGSYKQLPSLTREKKHQPRVEYFSTERKKPFSDANTTDSDLDAN</sequence>
<feature type="compositionally biased region" description="Polar residues" evidence="2">
    <location>
        <begin position="1042"/>
        <end position="1051"/>
    </location>
</feature>
<evidence type="ECO:0000313" key="3">
    <source>
        <dbReference type="EMBL" id="JAP59363.1"/>
    </source>
</evidence>
<feature type="coiled-coil region" evidence="1">
    <location>
        <begin position="386"/>
        <end position="463"/>
    </location>
</feature>
<dbReference type="GO" id="GO:0032982">
    <property type="term" value="C:myosin filament"/>
    <property type="evidence" value="ECO:0007669"/>
    <property type="project" value="TreeGrafter"/>
</dbReference>
<feature type="region of interest" description="Disordered" evidence="2">
    <location>
        <begin position="130"/>
        <end position="159"/>
    </location>
</feature>